<organism evidence="2 3">
    <name type="scientific">Pontibacter chinhatensis</name>
    <dbReference type="NCBI Taxonomy" id="1436961"/>
    <lineage>
        <taxon>Bacteria</taxon>
        <taxon>Pseudomonadati</taxon>
        <taxon>Bacteroidota</taxon>
        <taxon>Cytophagia</taxon>
        <taxon>Cytophagales</taxon>
        <taxon>Hymenobacteraceae</taxon>
        <taxon>Pontibacter</taxon>
    </lineage>
</organism>
<keyword evidence="3" id="KW-1185">Reference proteome</keyword>
<reference evidence="3" key="1">
    <citation type="submission" date="2016-10" db="EMBL/GenBank/DDBJ databases">
        <authorList>
            <person name="Varghese N."/>
            <person name="Submissions S."/>
        </authorList>
    </citation>
    <scope>NUCLEOTIDE SEQUENCE [LARGE SCALE GENOMIC DNA]</scope>
    <source>
        <strain evidence="3">LP51</strain>
    </source>
</reference>
<evidence type="ECO:0000313" key="3">
    <source>
        <dbReference type="Proteomes" id="UP000198724"/>
    </source>
</evidence>
<proteinExistence type="predicted"/>
<dbReference type="InterPro" id="IPR004360">
    <property type="entry name" value="Glyas_Fos-R_dOase_dom"/>
</dbReference>
<name>A0A1I2MY76_9BACT</name>
<dbReference type="InterPro" id="IPR052164">
    <property type="entry name" value="Anthracycline_SecMetBiosynth"/>
</dbReference>
<dbReference type="CDD" id="cd07247">
    <property type="entry name" value="SgaA_N_like"/>
    <property type="match status" value="1"/>
</dbReference>
<accession>A0A1I2MY76</accession>
<protein>
    <recommendedName>
        <fullName evidence="1">VOC domain-containing protein</fullName>
    </recommendedName>
</protein>
<dbReference type="InterPro" id="IPR037523">
    <property type="entry name" value="VOC_core"/>
</dbReference>
<dbReference type="InterPro" id="IPR029068">
    <property type="entry name" value="Glyas_Bleomycin-R_OHBP_Dase"/>
</dbReference>
<dbReference type="Gene3D" id="3.10.180.10">
    <property type="entry name" value="2,3-Dihydroxybiphenyl 1,2-Dioxygenase, domain 1"/>
    <property type="match status" value="1"/>
</dbReference>
<dbReference type="Pfam" id="PF00903">
    <property type="entry name" value="Glyoxalase"/>
    <property type="match status" value="1"/>
</dbReference>
<dbReference type="RefSeq" id="WP_092098724.1">
    <property type="nucleotide sequence ID" value="NZ_FOOT01000001.1"/>
</dbReference>
<dbReference type="STRING" id="1436961.SAMN05421739_101526"/>
<feature type="domain" description="VOC" evidence="1">
    <location>
        <begin position="8"/>
        <end position="129"/>
    </location>
</feature>
<evidence type="ECO:0000313" key="2">
    <source>
        <dbReference type="EMBL" id="SFF96442.1"/>
    </source>
</evidence>
<evidence type="ECO:0000259" key="1">
    <source>
        <dbReference type="PROSITE" id="PS51819"/>
    </source>
</evidence>
<dbReference type="PANTHER" id="PTHR33993:SF2">
    <property type="entry name" value="VOC DOMAIN-CONTAINING PROTEIN"/>
    <property type="match status" value="1"/>
</dbReference>
<dbReference type="PANTHER" id="PTHR33993">
    <property type="entry name" value="GLYOXALASE-RELATED"/>
    <property type="match status" value="1"/>
</dbReference>
<sequence>MSQEQNNVVGWFEIPVTDMPRAIKFYNAVFGYALESQQFGDEEMAWFPWVENGQGASGSLVKHEQLYQPSAQGTIVYFSSPSGDLVNELNKVETAGGKVLQQKTLITEKIGYMCLLLDSEGNRIAIHSRK</sequence>
<dbReference type="PROSITE" id="PS51819">
    <property type="entry name" value="VOC"/>
    <property type="match status" value="1"/>
</dbReference>
<dbReference type="OrthoDB" id="9804235at2"/>
<gene>
    <name evidence="2" type="ORF">SAMN05421739_101526</name>
</gene>
<dbReference type="Proteomes" id="UP000198724">
    <property type="component" value="Unassembled WGS sequence"/>
</dbReference>
<dbReference type="AlphaFoldDB" id="A0A1I2MY76"/>
<dbReference type="EMBL" id="FOOT01000001">
    <property type="protein sequence ID" value="SFF96442.1"/>
    <property type="molecule type" value="Genomic_DNA"/>
</dbReference>
<dbReference type="SUPFAM" id="SSF54593">
    <property type="entry name" value="Glyoxalase/Bleomycin resistance protein/Dihydroxybiphenyl dioxygenase"/>
    <property type="match status" value="1"/>
</dbReference>